<dbReference type="OrthoDB" id="9810066at2"/>
<feature type="domain" description="Phosphoribosyltransferase" evidence="2">
    <location>
        <begin position="20"/>
        <end position="172"/>
    </location>
</feature>
<reference evidence="3 4" key="2">
    <citation type="journal article" date="2010" name="J. Bacteriol.">
        <title>Complete genome sequence of Beijerinckia indica subsp. indica.</title>
        <authorList>
            <person name="Tamas I."/>
            <person name="Dedysh S.N."/>
            <person name="Liesack W."/>
            <person name="Stott M.B."/>
            <person name="Alam M."/>
            <person name="Murrell J.C."/>
            <person name="Dunfield P.F."/>
        </authorList>
    </citation>
    <scope>NUCLEOTIDE SEQUENCE [LARGE SCALE GENOMIC DNA]</scope>
    <source>
        <strain evidence="4">ATCC 9039 / DSM 1715 / NCIMB 8712</strain>
    </source>
</reference>
<dbReference type="Proteomes" id="UP000001695">
    <property type="component" value="Chromosome"/>
</dbReference>
<name>B2II19_BEII9</name>
<protein>
    <submittedName>
        <fullName evidence="3">Phosphoribosyltransferase</fullName>
    </submittedName>
</protein>
<dbReference type="KEGG" id="bid:Bind_0958"/>
<proteinExistence type="predicted"/>
<dbReference type="HOGENOM" id="CLU_083583_0_0_5"/>
<dbReference type="InterPro" id="IPR029057">
    <property type="entry name" value="PRTase-like"/>
</dbReference>
<keyword evidence="4" id="KW-1185">Reference proteome</keyword>
<gene>
    <name evidence="3" type="ordered locus">Bind_0958</name>
</gene>
<reference evidence="4" key="1">
    <citation type="submission" date="2008-03" db="EMBL/GenBank/DDBJ databases">
        <title>Complete sequence of chromosome of Beijerinckia indica subsp. indica ATCC 9039.</title>
        <authorList>
            <consortium name="US DOE Joint Genome Institute"/>
            <person name="Copeland A."/>
            <person name="Lucas S."/>
            <person name="Lapidus A."/>
            <person name="Glavina del Rio T."/>
            <person name="Dalin E."/>
            <person name="Tice H."/>
            <person name="Bruce D."/>
            <person name="Goodwin L."/>
            <person name="Pitluck S."/>
            <person name="LaButti K."/>
            <person name="Schmutz J."/>
            <person name="Larimer F."/>
            <person name="Land M."/>
            <person name="Hauser L."/>
            <person name="Kyrpides N."/>
            <person name="Mikhailova N."/>
            <person name="Dunfield P.F."/>
            <person name="Dedysh S.N."/>
            <person name="Liesack W."/>
            <person name="Saw J.H."/>
            <person name="Alam M."/>
            <person name="Chen Y."/>
            <person name="Murrell J.C."/>
            <person name="Richardson P."/>
        </authorList>
    </citation>
    <scope>NUCLEOTIDE SEQUENCE [LARGE SCALE GENOMIC DNA]</scope>
    <source>
        <strain evidence="4">ATCC 9039 / DSM 1715 / NCIMB 8712</strain>
    </source>
</reference>
<dbReference type="Gene3D" id="3.30.1310.20">
    <property type="entry name" value="PRTase-like"/>
    <property type="match status" value="1"/>
</dbReference>
<dbReference type="AlphaFoldDB" id="B2II19"/>
<dbReference type="STRING" id="395963.Bind_0958"/>
<dbReference type="Gene3D" id="3.40.50.2020">
    <property type="match status" value="1"/>
</dbReference>
<keyword evidence="3" id="KW-0328">Glycosyltransferase</keyword>
<dbReference type="Pfam" id="PF00156">
    <property type="entry name" value="Pribosyltran"/>
    <property type="match status" value="1"/>
</dbReference>
<dbReference type="GO" id="GO:0016757">
    <property type="term" value="F:glycosyltransferase activity"/>
    <property type="evidence" value="ECO:0007669"/>
    <property type="project" value="UniProtKB-KW"/>
</dbReference>
<keyword evidence="3" id="KW-0808">Transferase</keyword>
<dbReference type="RefSeq" id="WP_012383959.1">
    <property type="nucleotide sequence ID" value="NC_010581.1"/>
</dbReference>
<feature type="region of interest" description="Disordered" evidence="1">
    <location>
        <begin position="215"/>
        <end position="242"/>
    </location>
</feature>
<dbReference type="eggNOG" id="COG1926">
    <property type="taxonomic scope" value="Bacteria"/>
</dbReference>
<evidence type="ECO:0000313" key="3">
    <source>
        <dbReference type="EMBL" id="ACB94602.1"/>
    </source>
</evidence>
<dbReference type="SUPFAM" id="SSF53271">
    <property type="entry name" value="PRTase-like"/>
    <property type="match status" value="1"/>
</dbReference>
<organism evidence="3 4">
    <name type="scientific">Beijerinckia indica subsp. indica (strain ATCC 9039 / DSM 1715 / NCIMB 8712)</name>
    <dbReference type="NCBI Taxonomy" id="395963"/>
    <lineage>
        <taxon>Bacteria</taxon>
        <taxon>Pseudomonadati</taxon>
        <taxon>Pseudomonadota</taxon>
        <taxon>Alphaproteobacteria</taxon>
        <taxon>Hyphomicrobiales</taxon>
        <taxon>Beijerinckiaceae</taxon>
        <taxon>Beijerinckia</taxon>
    </lineage>
</organism>
<evidence type="ECO:0000259" key="2">
    <source>
        <dbReference type="Pfam" id="PF00156"/>
    </source>
</evidence>
<dbReference type="EMBL" id="CP001016">
    <property type="protein sequence ID" value="ACB94602.1"/>
    <property type="molecule type" value="Genomic_DNA"/>
</dbReference>
<evidence type="ECO:0000313" key="4">
    <source>
        <dbReference type="Proteomes" id="UP000001695"/>
    </source>
</evidence>
<dbReference type="CDD" id="cd06223">
    <property type="entry name" value="PRTases_typeI"/>
    <property type="match status" value="1"/>
</dbReference>
<evidence type="ECO:0000256" key="1">
    <source>
        <dbReference type="SAM" id="MobiDB-lite"/>
    </source>
</evidence>
<accession>B2II19</accession>
<sequence>MPRSPSAFRDRRDAGLRLAEVLETRHFSNPVVLALPRGGVPVAFEIARALRAPLDLMLVRKIGAPGNPEYGIGAVIDGSHPQMVLNEEAMAILRPSATYVNAERQRQLEEIERRRAFYLGGRPPVSLKGRTAIVVDDGIATGGTIRVALKALHATEAAFIVLAVPAAPQSVIESLRSEADEIICLGTPEPFHAVGLYYKNFEQTSDEEVVALLREAESFSGGSEPPPQGFAPKGSMRSTKSP</sequence>
<dbReference type="InterPro" id="IPR000836">
    <property type="entry name" value="PRTase_dom"/>
</dbReference>